<protein>
    <recommendedName>
        <fullName evidence="2">2-dehydropantoate 2-reductase</fullName>
        <ecNumber evidence="2">1.1.1.169</ecNumber>
    </recommendedName>
    <alternativeName>
        <fullName evidence="5">Ketopantoate reductase</fullName>
    </alternativeName>
</protein>
<dbReference type="InterPro" id="IPR003710">
    <property type="entry name" value="ApbA"/>
</dbReference>
<dbReference type="Gene3D" id="3.40.50.720">
    <property type="entry name" value="NAD(P)-binding Rossmann-like Domain"/>
    <property type="match status" value="1"/>
</dbReference>
<dbReference type="PANTHER" id="PTHR43765">
    <property type="entry name" value="2-DEHYDROPANTOATE 2-REDUCTASE-RELATED"/>
    <property type="match status" value="1"/>
</dbReference>
<name>A0A7S3UYN1_9STRA</name>
<dbReference type="EMBL" id="HBIN01014789">
    <property type="protein sequence ID" value="CAE0441072.1"/>
    <property type="molecule type" value="Transcribed_RNA"/>
</dbReference>
<evidence type="ECO:0000259" key="7">
    <source>
        <dbReference type="Pfam" id="PF08546"/>
    </source>
</evidence>
<keyword evidence="3" id="KW-0521">NADP</keyword>
<dbReference type="InterPro" id="IPR013332">
    <property type="entry name" value="KPR_N"/>
</dbReference>
<evidence type="ECO:0000256" key="5">
    <source>
        <dbReference type="ARBA" id="ARBA00032024"/>
    </source>
</evidence>
<dbReference type="SUPFAM" id="SSF48179">
    <property type="entry name" value="6-phosphogluconate dehydrogenase C-terminal domain-like"/>
    <property type="match status" value="1"/>
</dbReference>
<dbReference type="PANTHER" id="PTHR43765:SF2">
    <property type="entry name" value="2-DEHYDROPANTOATE 2-REDUCTASE"/>
    <property type="match status" value="1"/>
</dbReference>
<dbReference type="EC" id="1.1.1.169" evidence="2"/>
<dbReference type="Pfam" id="PF08546">
    <property type="entry name" value="ApbA_C"/>
    <property type="match status" value="1"/>
</dbReference>
<sequence>MRENNKKLRIGVLGAGAIGAYVGTCLSHLSHSRDTDVEVVLVGRESLKKSVSGAGNKIRIKSMLAAQQRLINNRGNIVNVQAPALTVTSDASLLADMDIIIVSVKATATEEAGTVLQQVLGRSNNKDCIVLSFQNGVGNREILGDFLPSHNVLASMVEFNVMWDRDDASFHQTTGGFITMETNNHVANEDNFKLFCKLLKATGIQTNVVTSKSIQEILYGKLLINLFNPVNALSGVSVPDTLAVYKWRAIYAACWQEALQVYEAAGINPAKIKANPKLMPTLLRLPSWLFLCIQFFIAKTDKEAKSSMLQDFLNGNKTEIDFINGQVVKLAEQNGTDAPINKKMVSLIHSIEAEHDKNGNDNEKMGYPLTPIEVEKYLGL</sequence>
<dbReference type="InterPro" id="IPR013752">
    <property type="entry name" value="KPA_reductase"/>
</dbReference>
<evidence type="ECO:0000256" key="3">
    <source>
        <dbReference type="ARBA" id="ARBA00022857"/>
    </source>
</evidence>
<dbReference type="AlphaFoldDB" id="A0A7S3UYN1"/>
<dbReference type="Gene3D" id="1.10.1040.10">
    <property type="entry name" value="N-(1-d-carboxylethyl)-l-norvaline Dehydrogenase, domain 2"/>
    <property type="match status" value="1"/>
</dbReference>
<feature type="domain" description="Ketopantoate reductase N-terminal" evidence="6">
    <location>
        <begin position="10"/>
        <end position="181"/>
    </location>
</feature>
<evidence type="ECO:0000256" key="2">
    <source>
        <dbReference type="ARBA" id="ARBA00013014"/>
    </source>
</evidence>
<evidence type="ECO:0000256" key="4">
    <source>
        <dbReference type="ARBA" id="ARBA00023002"/>
    </source>
</evidence>
<dbReference type="InterPro" id="IPR013328">
    <property type="entry name" value="6PGD_dom2"/>
</dbReference>
<reference evidence="8" key="1">
    <citation type="submission" date="2021-01" db="EMBL/GenBank/DDBJ databases">
        <authorList>
            <person name="Corre E."/>
            <person name="Pelletier E."/>
            <person name="Niang G."/>
            <person name="Scheremetjew M."/>
            <person name="Finn R."/>
            <person name="Kale V."/>
            <person name="Holt S."/>
            <person name="Cochrane G."/>
            <person name="Meng A."/>
            <person name="Brown T."/>
            <person name="Cohen L."/>
        </authorList>
    </citation>
    <scope>NUCLEOTIDE SEQUENCE</scope>
    <source>
        <strain evidence="8">GSBS06</strain>
    </source>
</reference>
<gene>
    <name evidence="8" type="ORF">ASTO00021_LOCUS11214</name>
</gene>
<dbReference type="Pfam" id="PF02558">
    <property type="entry name" value="ApbA"/>
    <property type="match status" value="1"/>
</dbReference>
<dbReference type="GO" id="GO:0005737">
    <property type="term" value="C:cytoplasm"/>
    <property type="evidence" value="ECO:0007669"/>
    <property type="project" value="TreeGrafter"/>
</dbReference>
<dbReference type="GO" id="GO:0015940">
    <property type="term" value="P:pantothenate biosynthetic process"/>
    <property type="evidence" value="ECO:0007669"/>
    <property type="project" value="InterPro"/>
</dbReference>
<comment type="similarity">
    <text evidence="1">Belongs to the ketopantoate reductase family.</text>
</comment>
<dbReference type="InterPro" id="IPR036291">
    <property type="entry name" value="NAD(P)-bd_dom_sf"/>
</dbReference>
<feature type="domain" description="Ketopantoate reductase C-terminal" evidence="7">
    <location>
        <begin position="214"/>
        <end position="352"/>
    </location>
</feature>
<organism evidence="8">
    <name type="scientific">Aplanochytrium stocchinoi</name>
    <dbReference type="NCBI Taxonomy" id="215587"/>
    <lineage>
        <taxon>Eukaryota</taxon>
        <taxon>Sar</taxon>
        <taxon>Stramenopiles</taxon>
        <taxon>Bigyra</taxon>
        <taxon>Labyrinthulomycetes</taxon>
        <taxon>Thraustochytrida</taxon>
        <taxon>Thraustochytriidae</taxon>
        <taxon>Aplanochytrium</taxon>
    </lineage>
</organism>
<dbReference type="GO" id="GO:0050661">
    <property type="term" value="F:NADP binding"/>
    <property type="evidence" value="ECO:0007669"/>
    <property type="project" value="TreeGrafter"/>
</dbReference>
<dbReference type="InterPro" id="IPR008927">
    <property type="entry name" value="6-PGluconate_DH-like_C_sf"/>
</dbReference>
<dbReference type="GO" id="GO:0008677">
    <property type="term" value="F:2-dehydropantoate 2-reductase activity"/>
    <property type="evidence" value="ECO:0007669"/>
    <property type="project" value="UniProtKB-EC"/>
</dbReference>
<dbReference type="InterPro" id="IPR050838">
    <property type="entry name" value="Ketopantoate_reductase"/>
</dbReference>
<keyword evidence="4" id="KW-0560">Oxidoreductase</keyword>
<evidence type="ECO:0000256" key="1">
    <source>
        <dbReference type="ARBA" id="ARBA00007870"/>
    </source>
</evidence>
<dbReference type="NCBIfam" id="TIGR00745">
    <property type="entry name" value="apbA_panE"/>
    <property type="match status" value="1"/>
</dbReference>
<proteinExistence type="inferred from homology"/>
<evidence type="ECO:0000259" key="6">
    <source>
        <dbReference type="Pfam" id="PF02558"/>
    </source>
</evidence>
<dbReference type="SUPFAM" id="SSF51735">
    <property type="entry name" value="NAD(P)-binding Rossmann-fold domains"/>
    <property type="match status" value="1"/>
</dbReference>
<accession>A0A7S3UYN1</accession>
<evidence type="ECO:0000313" key="8">
    <source>
        <dbReference type="EMBL" id="CAE0441072.1"/>
    </source>
</evidence>